<comment type="caution">
    <text evidence="3">The sequence shown here is derived from an EMBL/GenBank/DDBJ whole genome shotgun (WGS) entry which is preliminary data.</text>
</comment>
<feature type="domain" description="SUI1" evidence="2">
    <location>
        <begin position="45"/>
        <end position="111"/>
    </location>
</feature>
<evidence type="ECO:0000313" key="3">
    <source>
        <dbReference type="EMBL" id="MBW3469435.1"/>
    </source>
</evidence>
<dbReference type="PANTHER" id="PTHR12789">
    <property type="entry name" value="DENSITY-REGULATED PROTEIN HOMOLOG"/>
    <property type="match status" value="1"/>
</dbReference>
<dbReference type="PIRSF" id="PIRSF037511">
    <property type="entry name" value="Transl_init_SUI1_pro"/>
    <property type="match status" value="1"/>
</dbReference>
<keyword evidence="3" id="KW-0648">Protein biosynthesis</keyword>
<evidence type="ECO:0000259" key="2">
    <source>
        <dbReference type="PROSITE" id="PS50296"/>
    </source>
</evidence>
<dbReference type="GO" id="GO:0001731">
    <property type="term" value="P:formation of translation preinitiation complex"/>
    <property type="evidence" value="ECO:0007669"/>
    <property type="project" value="TreeGrafter"/>
</dbReference>
<sequence>MGRKSKSNDWKKRDGVVYSTSSDFEFDAGNEDDIETPPPQQQKLKVMLDKKSRGGKQVTLVDGFVGTEDDLKDLGKTLKNKCGVGGSAKDGEILIQGDHRDKVLEVLIQLGYKAKKSGG</sequence>
<dbReference type="InterPro" id="IPR005872">
    <property type="entry name" value="SUI1_arc_bac"/>
</dbReference>
<dbReference type="PROSITE" id="PS50296">
    <property type="entry name" value="SUI1"/>
    <property type="match status" value="1"/>
</dbReference>
<dbReference type="Pfam" id="PF01253">
    <property type="entry name" value="SUI1"/>
    <property type="match status" value="1"/>
</dbReference>
<reference evidence="3 4" key="1">
    <citation type="journal article" date="2020" name="Syst. Appl. Microbiol.">
        <title>Arthrospiribacter ruber gen. nov., sp. nov., a novel bacterium isolated from Arthrospira cultures.</title>
        <authorList>
            <person name="Waleron M."/>
            <person name="Misztak A."/>
            <person name="Waleron M.M."/>
            <person name="Furmaniak M."/>
            <person name="Mrozik A."/>
            <person name="Waleron K."/>
        </authorList>
    </citation>
    <scope>NUCLEOTIDE SEQUENCE [LARGE SCALE GENOMIC DNA]</scope>
    <source>
        <strain evidence="3 4">DPMB0001</strain>
    </source>
</reference>
<evidence type="ECO:0000256" key="1">
    <source>
        <dbReference type="ARBA" id="ARBA00005422"/>
    </source>
</evidence>
<dbReference type="GO" id="GO:0002188">
    <property type="term" value="P:translation reinitiation"/>
    <property type="evidence" value="ECO:0007669"/>
    <property type="project" value="TreeGrafter"/>
</dbReference>
<dbReference type="CDD" id="cd11567">
    <property type="entry name" value="YciH_like"/>
    <property type="match status" value="1"/>
</dbReference>
<proteinExistence type="inferred from homology"/>
<organism evidence="3 4">
    <name type="scientific">Arthrospiribacter ruber</name>
    <dbReference type="NCBI Taxonomy" id="2487934"/>
    <lineage>
        <taxon>Bacteria</taxon>
        <taxon>Pseudomonadati</taxon>
        <taxon>Bacteroidota</taxon>
        <taxon>Cytophagia</taxon>
        <taxon>Cytophagales</taxon>
        <taxon>Cyclobacteriaceae</taxon>
        <taxon>Arthrospiribacter</taxon>
    </lineage>
</organism>
<dbReference type="GO" id="GO:0003729">
    <property type="term" value="F:mRNA binding"/>
    <property type="evidence" value="ECO:0007669"/>
    <property type="project" value="TreeGrafter"/>
</dbReference>
<gene>
    <name evidence="3" type="ORF">EGN73_16680</name>
</gene>
<dbReference type="AlphaFoldDB" id="A0A951MGH5"/>
<dbReference type="PANTHER" id="PTHR12789:SF0">
    <property type="entry name" value="DENSITY-REGULATED PROTEIN"/>
    <property type="match status" value="1"/>
</dbReference>
<keyword evidence="3" id="KW-0396">Initiation factor</keyword>
<dbReference type="GO" id="GO:0003743">
    <property type="term" value="F:translation initiation factor activity"/>
    <property type="evidence" value="ECO:0007669"/>
    <property type="project" value="UniProtKB-KW"/>
</dbReference>
<accession>A0A951MGH5</accession>
<protein>
    <submittedName>
        <fullName evidence="3">Translation initiation factor</fullName>
    </submittedName>
</protein>
<keyword evidence="4" id="KW-1185">Reference proteome</keyword>
<name>A0A951MGH5_9BACT</name>
<comment type="similarity">
    <text evidence="1">Belongs to the SUI1 family.</text>
</comment>
<dbReference type="RefSeq" id="WP_219292525.1">
    <property type="nucleotide sequence ID" value="NZ_RPHB01000008.1"/>
</dbReference>
<dbReference type="EMBL" id="RPHB01000008">
    <property type="protein sequence ID" value="MBW3469435.1"/>
    <property type="molecule type" value="Genomic_DNA"/>
</dbReference>
<evidence type="ECO:0000313" key="4">
    <source>
        <dbReference type="Proteomes" id="UP000727490"/>
    </source>
</evidence>
<dbReference type="InterPro" id="IPR001950">
    <property type="entry name" value="SUI1"/>
</dbReference>
<dbReference type="InterPro" id="IPR050318">
    <property type="entry name" value="DENR/SUI1_TIF"/>
</dbReference>
<dbReference type="Proteomes" id="UP000727490">
    <property type="component" value="Unassembled WGS sequence"/>
</dbReference>